<dbReference type="InterPro" id="IPR027541">
    <property type="entry name" value="Ars_ATPase"/>
</dbReference>
<keyword evidence="6" id="KW-0378">Hydrolase</keyword>
<evidence type="ECO:0000256" key="2">
    <source>
        <dbReference type="ARBA" id="ARBA00052296"/>
    </source>
</evidence>
<dbReference type="GO" id="GO:0005524">
    <property type="term" value="F:ATP binding"/>
    <property type="evidence" value="ECO:0007669"/>
    <property type="project" value="InterPro"/>
</dbReference>
<dbReference type="SMART" id="SM00382">
    <property type="entry name" value="AAA"/>
    <property type="match status" value="2"/>
</dbReference>
<gene>
    <name evidence="6" type="primary">arsA_1</name>
    <name evidence="6" type="ORF">Spb1_09460</name>
</gene>
<dbReference type="NCBIfam" id="TIGR00345">
    <property type="entry name" value="GET3_arsA_TRC40"/>
    <property type="match status" value="1"/>
</dbReference>
<dbReference type="GO" id="GO:0015446">
    <property type="term" value="F:ATPase-coupled arsenite transmembrane transporter activity"/>
    <property type="evidence" value="ECO:0007669"/>
    <property type="project" value="UniProtKB-EC"/>
</dbReference>
<dbReference type="InterPro" id="IPR003593">
    <property type="entry name" value="AAA+_ATPase"/>
</dbReference>
<dbReference type="Proteomes" id="UP000315349">
    <property type="component" value="Chromosome"/>
</dbReference>
<dbReference type="PANTHER" id="PTHR10803">
    <property type="entry name" value="ARSENICAL PUMP-DRIVING ATPASE ARSENITE-TRANSLOCATING ATPASE"/>
    <property type="match status" value="1"/>
</dbReference>
<dbReference type="SUPFAM" id="SSF52540">
    <property type="entry name" value="P-loop containing nucleoside triphosphate hydrolases"/>
    <property type="match status" value="2"/>
</dbReference>
<proteinExistence type="inferred from homology"/>
<dbReference type="PANTHER" id="PTHR10803:SF3">
    <property type="entry name" value="ATPASE GET3"/>
    <property type="match status" value="1"/>
</dbReference>
<accession>A0A518GKI6</accession>
<feature type="region of interest" description="Disordered" evidence="4">
    <location>
        <begin position="309"/>
        <end position="328"/>
    </location>
</feature>
<dbReference type="InterPro" id="IPR027417">
    <property type="entry name" value="P-loop_NTPase"/>
</dbReference>
<sequence length="604" mass="65042">MMPTATTKSIASGLARLVEQSPRHLFFTGQGGVGKTSIASAVAIALAELGRRVLIVSTDPASNLDEVFETQLGNRPTPVNNIPGLWGLNLDPHQAAAEYREKMVGPYRGVLPESAIASIEEQFSGACTVEIAAFDQFAQLLGDERTTSDFDHVIFDTAPTGHTLRLLALPSSWASYLDANTTGTTCIGPLAGLAAQQKLYHATAHALCDGQLTTLVLVTRPEASAIREAARTSQELKALGVEQQWLVINGLFEAKSTDPLAISMEQRMQAALAALPDDLKILPSITVPFQPGGLIGKAALQHLGHSVETVTNSQQASTQQAPTSSQEFPPWKSLLELTGELAQMEHGVIMTMGKGGVGKTTIAAAIAIRLAQLGRKVLLTTTDPAGHIVELVETGELPQLSVERIDAHAETERYRDEVRQTAGAQLDDAGRALLEEDLRSPCTEEIAVFRAFARTVARGKQQIVVLDTAPTGHTILLLDAAMAFHQEAQRLTNQVSEEVAQLLPVLRDHQQTRILLVTLPEATPVHEARLLQADLQRAGMEPMGWVVNQSISLLDVYDPGLVTRKIFEREFIVEVAEAHPSMMTIVPWQATIPTGAAGLLSMTE</sequence>
<feature type="domain" description="AAA+ ATPase" evidence="5">
    <location>
        <begin position="345"/>
        <end position="577"/>
    </location>
</feature>
<dbReference type="InterPro" id="IPR016300">
    <property type="entry name" value="ATPase_ArsA/GET3"/>
</dbReference>
<dbReference type="InterPro" id="IPR025723">
    <property type="entry name" value="ArsA/GET3_ATPase-like"/>
</dbReference>
<protein>
    <recommendedName>
        <fullName evidence="3">arsenite-transporting ATPase</fullName>
        <ecNumber evidence="3">7.3.2.7</ecNumber>
    </recommendedName>
</protein>
<evidence type="ECO:0000256" key="1">
    <source>
        <dbReference type="ARBA" id="ARBA00011040"/>
    </source>
</evidence>
<comment type="catalytic activity">
    <reaction evidence="2">
        <text>arsenite(in) + ATP + H2O = arsenite(out) + ADP + phosphate + H(+)</text>
        <dbReference type="Rhea" id="RHEA:11348"/>
        <dbReference type="ChEBI" id="CHEBI:15377"/>
        <dbReference type="ChEBI" id="CHEBI:15378"/>
        <dbReference type="ChEBI" id="CHEBI:29242"/>
        <dbReference type="ChEBI" id="CHEBI:30616"/>
        <dbReference type="ChEBI" id="CHEBI:43474"/>
        <dbReference type="ChEBI" id="CHEBI:456216"/>
        <dbReference type="EC" id="7.3.2.7"/>
    </reaction>
</comment>
<dbReference type="NCBIfam" id="TIGR04291">
    <property type="entry name" value="arsen_driv_ArsA"/>
    <property type="match status" value="1"/>
</dbReference>
<name>A0A518GKI6_9PLAN</name>
<dbReference type="KEGG" id="peh:Spb1_09460"/>
<evidence type="ECO:0000259" key="5">
    <source>
        <dbReference type="SMART" id="SM00382"/>
    </source>
</evidence>
<feature type="domain" description="AAA+ ATPase" evidence="5">
    <location>
        <begin position="21"/>
        <end position="240"/>
    </location>
</feature>
<dbReference type="EMBL" id="CP036299">
    <property type="protein sequence ID" value="QDV29078.1"/>
    <property type="molecule type" value="Genomic_DNA"/>
</dbReference>
<dbReference type="Pfam" id="PF02374">
    <property type="entry name" value="ArsA_ATPase"/>
    <property type="match status" value="2"/>
</dbReference>
<dbReference type="GO" id="GO:0016887">
    <property type="term" value="F:ATP hydrolysis activity"/>
    <property type="evidence" value="ECO:0007669"/>
    <property type="project" value="InterPro"/>
</dbReference>
<evidence type="ECO:0000313" key="6">
    <source>
        <dbReference type="EMBL" id="QDV29078.1"/>
    </source>
</evidence>
<dbReference type="EC" id="7.3.2.7" evidence="3"/>
<feature type="compositionally biased region" description="Low complexity" evidence="4">
    <location>
        <begin position="313"/>
        <end position="326"/>
    </location>
</feature>
<evidence type="ECO:0000256" key="4">
    <source>
        <dbReference type="SAM" id="MobiDB-lite"/>
    </source>
</evidence>
<organism evidence="6 7">
    <name type="scientific">Planctopirus ephydatiae</name>
    <dbReference type="NCBI Taxonomy" id="2528019"/>
    <lineage>
        <taxon>Bacteria</taxon>
        <taxon>Pseudomonadati</taxon>
        <taxon>Planctomycetota</taxon>
        <taxon>Planctomycetia</taxon>
        <taxon>Planctomycetales</taxon>
        <taxon>Planctomycetaceae</taxon>
        <taxon>Planctopirus</taxon>
    </lineage>
</organism>
<dbReference type="AlphaFoldDB" id="A0A518GKI6"/>
<evidence type="ECO:0000256" key="3">
    <source>
        <dbReference type="ARBA" id="ARBA00066752"/>
    </source>
</evidence>
<reference evidence="6 7" key="1">
    <citation type="submission" date="2019-02" db="EMBL/GenBank/DDBJ databases">
        <title>Deep-cultivation of Planctomycetes and their phenomic and genomic characterization uncovers novel biology.</title>
        <authorList>
            <person name="Wiegand S."/>
            <person name="Jogler M."/>
            <person name="Boedeker C."/>
            <person name="Pinto D."/>
            <person name="Vollmers J."/>
            <person name="Rivas-Marin E."/>
            <person name="Kohn T."/>
            <person name="Peeters S.H."/>
            <person name="Heuer A."/>
            <person name="Rast P."/>
            <person name="Oberbeckmann S."/>
            <person name="Bunk B."/>
            <person name="Jeske O."/>
            <person name="Meyerdierks A."/>
            <person name="Storesund J.E."/>
            <person name="Kallscheuer N."/>
            <person name="Luecker S."/>
            <person name="Lage O.M."/>
            <person name="Pohl T."/>
            <person name="Merkel B.J."/>
            <person name="Hornburger P."/>
            <person name="Mueller R.-W."/>
            <person name="Bruemmer F."/>
            <person name="Labrenz M."/>
            <person name="Spormann A.M."/>
            <person name="Op den Camp H."/>
            <person name="Overmann J."/>
            <person name="Amann R."/>
            <person name="Jetten M.S.M."/>
            <person name="Mascher T."/>
            <person name="Medema M.H."/>
            <person name="Devos D.P."/>
            <person name="Kaster A.-K."/>
            <person name="Ovreas L."/>
            <person name="Rohde M."/>
            <person name="Galperin M.Y."/>
            <person name="Jogler C."/>
        </authorList>
    </citation>
    <scope>NUCLEOTIDE SEQUENCE [LARGE SCALE GENOMIC DNA]</scope>
    <source>
        <strain evidence="6 7">Spb1</strain>
    </source>
</reference>
<dbReference type="Gene3D" id="3.40.50.300">
    <property type="entry name" value="P-loop containing nucleotide triphosphate hydrolases"/>
    <property type="match status" value="2"/>
</dbReference>
<keyword evidence="7" id="KW-1185">Reference proteome</keyword>
<evidence type="ECO:0000313" key="7">
    <source>
        <dbReference type="Proteomes" id="UP000315349"/>
    </source>
</evidence>
<dbReference type="PIRSF" id="PIRSF001327">
    <property type="entry name" value="Arsenical_pump-driving_ATPase"/>
    <property type="match status" value="1"/>
</dbReference>
<comment type="similarity">
    <text evidence="1">Belongs to the arsA ATPase family.</text>
</comment>
<dbReference type="CDD" id="cd02035">
    <property type="entry name" value="ArsA"/>
    <property type="match status" value="2"/>
</dbReference>